<reference evidence="1" key="1">
    <citation type="submission" date="2021-06" db="EMBL/GenBank/DDBJ databases">
        <authorList>
            <person name="Kallberg Y."/>
            <person name="Tangrot J."/>
            <person name="Rosling A."/>
        </authorList>
    </citation>
    <scope>NUCLEOTIDE SEQUENCE</scope>
    <source>
        <strain evidence="1">MA461A</strain>
    </source>
</reference>
<evidence type="ECO:0000313" key="2">
    <source>
        <dbReference type="Proteomes" id="UP000789920"/>
    </source>
</evidence>
<evidence type="ECO:0000313" key="1">
    <source>
        <dbReference type="EMBL" id="CAG8734336.1"/>
    </source>
</evidence>
<protein>
    <submittedName>
        <fullName evidence="1">3105_t:CDS:1</fullName>
    </submittedName>
</protein>
<feature type="non-terminal residue" evidence="1">
    <location>
        <position position="1"/>
    </location>
</feature>
<proteinExistence type="predicted"/>
<sequence>FAADGNLRDYLVRNKISRKTKLKMAKGINEGLEYLYAKGIVHENL</sequence>
<organism evidence="1 2">
    <name type="scientific">Racocetra persica</name>
    <dbReference type="NCBI Taxonomy" id="160502"/>
    <lineage>
        <taxon>Eukaryota</taxon>
        <taxon>Fungi</taxon>
        <taxon>Fungi incertae sedis</taxon>
        <taxon>Mucoromycota</taxon>
        <taxon>Glomeromycotina</taxon>
        <taxon>Glomeromycetes</taxon>
        <taxon>Diversisporales</taxon>
        <taxon>Gigasporaceae</taxon>
        <taxon>Racocetra</taxon>
    </lineage>
</organism>
<gene>
    <name evidence="1" type="ORF">RPERSI_LOCUS12492</name>
</gene>
<dbReference type="EMBL" id="CAJVQC010026808">
    <property type="protein sequence ID" value="CAG8734336.1"/>
    <property type="molecule type" value="Genomic_DNA"/>
</dbReference>
<comment type="caution">
    <text evidence="1">The sequence shown here is derived from an EMBL/GenBank/DDBJ whole genome shotgun (WGS) entry which is preliminary data.</text>
</comment>
<feature type="non-terminal residue" evidence="1">
    <location>
        <position position="45"/>
    </location>
</feature>
<accession>A0ACA9Q5S7</accession>
<keyword evidence="2" id="KW-1185">Reference proteome</keyword>
<name>A0ACA9Q5S7_9GLOM</name>
<dbReference type="Proteomes" id="UP000789920">
    <property type="component" value="Unassembled WGS sequence"/>
</dbReference>